<organism evidence="1">
    <name type="scientific">marine sediment metagenome</name>
    <dbReference type="NCBI Taxonomy" id="412755"/>
    <lineage>
        <taxon>unclassified sequences</taxon>
        <taxon>metagenomes</taxon>
        <taxon>ecological metagenomes</taxon>
    </lineage>
</organism>
<feature type="non-terminal residue" evidence="1">
    <location>
        <position position="1"/>
    </location>
</feature>
<protein>
    <submittedName>
        <fullName evidence="1">Uncharacterized protein</fullName>
    </submittedName>
</protein>
<dbReference type="AlphaFoldDB" id="A0A0F9CXT8"/>
<reference evidence="1" key="1">
    <citation type="journal article" date="2015" name="Nature">
        <title>Complex archaea that bridge the gap between prokaryotes and eukaryotes.</title>
        <authorList>
            <person name="Spang A."/>
            <person name="Saw J.H."/>
            <person name="Jorgensen S.L."/>
            <person name="Zaremba-Niedzwiedzka K."/>
            <person name="Martijn J."/>
            <person name="Lind A.E."/>
            <person name="van Eijk R."/>
            <person name="Schleper C."/>
            <person name="Guy L."/>
            <person name="Ettema T.J."/>
        </authorList>
    </citation>
    <scope>NUCLEOTIDE SEQUENCE</scope>
</reference>
<comment type="caution">
    <text evidence="1">The sequence shown here is derived from an EMBL/GenBank/DDBJ whole genome shotgun (WGS) entry which is preliminary data.</text>
</comment>
<name>A0A0F9CXT8_9ZZZZ</name>
<dbReference type="EMBL" id="LAZR01031291">
    <property type="protein sequence ID" value="KKL54178.1"/>
    <property type="molecule type" value="Genomic_DNA"/>
</dbReference>
<accession>A0A0F9CXT8</accession>
<sequence length="51" mass="6050">ILDHIPRKGDKIFIEYSNLPPAKFYVYQVKWSLLPNQKEVVTIFLENAEDE</sequence>
<evidence type="ECO:0000313" key="1">
    <source>
        <dbReference type="EMBL" id="KKL54178.1"/>
    </source>
</evidence>
<proteinExistence type="predicted"/>
<gene>
    <name evidence="1" type="ORF">LCGC14_2268040</name>
</gene>